<dbReference type="InterPro" id="IPR035906">
    <property type="entry name" value="MetI-like_sf"/>
</dbReference>
<dbReference type="GO" id="GO:0005886">
    <property type="term" value="C:plasma membrane"/>
    <property type="evidence" value="ECO:0007669"/>
    <property type="project" value="UniProtKB-SubCell"/>
</dbReference>
<feature type="transmembrane region" description="Helical" evidence="7">
    <location>
        <begin position="92"/>
        <end position="112"/>
    </location>
</feature>
<dbReference type="AlphaFoldDB" id="A0A4Y9FSP9"/>
<feature type="transmembrane region" description="Helical" evidence="7">
    <location>
        <begin position="283"/>
        <end position="305"/>
    </location>
</feature>
<keyword evidence="2 7" id="KW-0813">Transport</keyword>
<dbReference type="Proteomes" id="UP000298358">
    <property type="component" value="Unassembled WGS sequence"/>
</dbReference>
<evidence type="ECO:0000256" key="1">
    <source>
        <dbReference type="ARBA" id="ARBA00004651"/>
    </source>
</evidence>
<dbReference type="EMBL" id="SPQB01000046">
    <property type="protein sequence ID" value="TFU31269.1"/>
    <property type="molecule type" value="Genomic_DNA"/>
</dbReference>
<sequence>MTLELAPRLSWEERERRKRRRDAVSSWTLLAPAIIMLGLMVGYPAIQMIWQSFTDYQVRHKIQKTAPEFVGLDNYIAIITRSDFPVVVARTIGIMILTTTLIMVLGVLVALLMTKIGRVMRVTLSIGLLLAWAIPPLTASVVWGFIFDTEYGLVNWALNTATGTQLWHNHSWLLNPLTFVMVLTIIVVWGAIPFVAFTSYAALGQIPRETIEAAEIDGAGGWKRFWNVVFPAIRPVLGGLLVLQIIWNMKLFTQVYALQSRGGIASETNVLPVYLFRQGIGEFGATSAIGMLIVIIMLAISWFNIRQLLKEDQS</sequence>
<dbReference type="PANTHER" id="PTHR43227">
    <property type="entry name" value="BLL4140 PROTEIN"/>
    <property type="match status" value="1"/>
</dbReference>
<dbReference type="RefSeq" id="WP_135115357.1">
    <property type="nucleotide sequence ID" value="NZ_JADGLL010000046.1"/>
</dbReference>
<proteinExistence type="inferred from homology"/>
<evidence type="ECO:0000313" key="9">
    <source>
        <dbReference type="EMBL" id="TFU31269.1"/>
    </source>
</evidence>
<evidence type="ECO:0000259" key="8">
    <source>
        <dbReference type="PROSITE" id="PS50928"/>
    </source>
</evidence>
<comment type="subcellular location">
    <subcellularLocation>
        <location evidence="1 7">Cell membrane</location>
        <topology evidence="1 7">Multi-pass membrane protein</topology>
    </subcellularLocation>
</comment>
<evidence type="ECO:0000313" key="10">
    <source>
        <dbReference type="Proteomes" id="UP000298358"/>
    </source>
</evidence>
<comment type="caution">
    <text evidence="9">The sequence shown here is derived from an EMBL/GenBank/DDBJ whole genome shotgun (WGS) entry which is preliminary data.</text>
</comment>
<dbReference type="CDD" id="cd06261">
    <property type="entry name" value="TM_PBP2"/>
    <property type="match status" value="1"/>
</dbReference>
<keyword evidence="5 7" id="KW-1133">Transmembrane helix</keyword>
<name>A0A4Y9FSP9_9MICO</name>
<feature type="transmembrane region" description="Helical" evidence="7">
    <location>
        <begin position="124"/>
        <end position="146"/>
    </location>
</feature>
<keyword evidence="10" id="KW-1185">Reference proteome</keyword>
<keyword evidence="4 7" id="KW-0812">Transmembrane</keyword>
<dbReference type="OrthoDB" id="9804439at2"/>
<evidence type="ECO:0000256" key="5">
    <source>
        <dbReference type="ARBA" id="ARBA00022989"/>
    </source>
</evidence>
<evidence type="ECO:0000256" key="4">
    <source>
        <dbReference type="ARBA" id="ARBA00022692"/>
    </source>
</evidence>
<feature type="transmembrane region" description="Helical" evidence="7">
    <location>
        <begin position="24"/>
        <end position="46"/>
    </location>
</feature>
<keyword evidence="3" id="KW-1003">Cell membrane</keyword>
<organism evidence="9 10">
    <name type="scientific">Microbacterium paludicola</name>
    <dbReference type="NCBI Taxonomy" id="300019"/>
    <lineage>
        <taxon>Bacteria</taxon>
        <taxon>Bacillati</taxon>
        <taxon>Actinomycetota</taxon>
        <taxon>Actinomycetes</taxon>
        <taxon>Micrococcales</taxon>
        <taxon>Microbacteriaceae</taxon>
        <taxon>Microbacterium</taxon>
    </lineage>
</organism>
<keyword evidence="6 7" id="KW-0472">Membrane</keyword>
<comment type="similarity">
    <text evidence="7">Belongs to the binding-protein-dependent transport system permease family.</text>
</comment>
<dbReference type="Gene3D" id="1.10.3720.10">
    <property type="entry name" value="MetI-like"/>
    <property type="match status" value="1"/>
</dbReference>
<evidence type="ECO:0000256" key="2">
    <source>
        <dbReference type="ARBA" id="ARBA00022448"/>
    </source>
</evidence>
<reference evidence="9 10" key="1">
    <citation type="submission" date="2019-03" db="EMBL/GenBank/DDBJ databases">
        <title>Diversity of the mouse oral microbiome.</title>
        <authorList>
            <person name="Joseph S."/>
            <person name="Aduse-Opoku J."/>
            <person name="Curtis M."/>
            <person name="Wade W."/>
            <person name="Hashim A."/>
        </authorList>
    </citation>
    <scope>NUCLEOTIDE SEQUENCE [LARGE SCALE GENOMIC DNA]</scope>
    <source>
        <strain evidence="9 10">P1012</strain>
    </source>
</reference>
<protein>
    <submittedName>
        <fullName evidence="9">Sugar ABC transporter permease</fullName>
    </submittedName>
</protein>
<accession>A0A4Y9FSP9</accession>
<dbReference type="GO" id="GO:0055085">
    <property type="term" value="P:transmembrane transport"/>
    <property type="evidence" value="ECO:0007669"/>
    <property type="project" value="InterPro"/>
</dbReference>
<dbReference type="Pfam" id="PF00528">
    <property type="entry name" value="BPD_transp_1"/>
    <property type="match status" value="1"/>
</dbReference>
<gene>
    <name evidence="9" type="ORF">E4U02_13540</name>
</gene>
<evidence type="ECO:0000256" key="7">
    <source>
        <dbReference type="RuleBase" id="RU363032"/>
    </source>
</evidence>
<feature type="domain" description="ABC transmembrane type-1" evidence="8">
    <location>
        <begin position="88"/>
        <end position="304"/>
    </location>
</feature>
<evidence type="ECO:0000256" key="3">
    <source>
        <dbReference type="ARBA" id="ARBA00022475"/>
    </source>
</evidence>
<feature type="transmembrane region" description="Helical" evidence="7">
    <location>
        <begin position="224"/>
        <end position="247"/>
    </location>
</feature>
<dbReference type="SUPFAM" id="SSF161098">
    <property type="entry name" value="MetI-like"/>
    <property type="match status" value="1"/>
</dbReference>
<feature type="transmembrane region" description="Helical" evidence="7">
    <location>
        <begin position="177"/>
        <end position="203"/>
    </location>
</feature>
<dbReference type="PANTHER" id="PTHR43227:SF8">
    <property type="entry name" value="DIACETYLCHITOBIOSE UPTAKE SYSTEM PERMEASE PROTEIN DASB"/>
    <property type="match status" value="1"/>
</dbReference>
<evidence type="ECO:0000256" key="6">
    <source>
        <dbReference type="ARBA" id="ARBA00023136"/>
    </source>
</evidence>
<dbReference type="InterPro" id="IPR050809">
    <property type="entry name" value="UgpAE/MalFG_permease"/>
</dbReference>
<dbReference type="InterPro" id="IPR000515">
    <property type="entry name" value="MetI-like"/>
</dbReference>
<dbReference type="PROSITE" id="PS50928">
    <property type="entry name" value="ABC_TM1"/>
    <property type="match status" value="1"/>
</dbReference>